<dbReference type="EMBL" id="BSTI01000007">
    <property type="protein sequence ID" value="GLY66891.1"/>
    <property type="molecule type" value="Genomic_DNA"/>
</dbReference>
<dbReference type="Proteomes" id="UP001165136">
    <property type="component" value="Unassembled WGS sequence"/>
</dbReference>
<dbReference type="RefSeq" id="WP_285487548.1">
    <property type="nucleotide sequence ID" value="NZ_BSTI01000007.1"/>
</dbReference>
<sequence length="246" mass="27041">MSVLILAAERDPSADTMVLALETRRVEVHRIDTSWFPTQLSLSAQLRGGGWAGHLRTPHRTIDLEEIHAVWYRSPRAYRFSPELNSAELEHAKVEAKYGLGGVLMSLPARWVNHPARLADSAYKPFQLAVAARCGLRVADTLITNRPASVEEFATEGPAVTKMLGAISIVEGDVRKFAHTAIVDEAALRDIRGIEHTYGALDFVIGPDDTWTFLEINAAGQYGWIEVETGAPLTDQLADLLTKGTQ</sequence>
<dbReference type="AlphaFoldDB" id="A0A9W6VHW6"/>
<accession>A0A9W6VHW6</accession>
<organism evidence="2 3">
    <name type="scientific">Amycolatopsis taiwanensis</name>
    <dbReference type="NCBI Taxonomy" id="342230"/>
    <lineage>
        <taxon>Bacteria</taxon>
        <taxon>Bacillati</taxon>
        <taxon>Actinomycetota</taxon>
        <taxon>Actinomycetes</taxon>
        <taxon>Pseudonocardiales</taxon>
        <taxon>Pseudonocardiaceae</taxon>
        <taxon>Amycolatopsis</taxon>
    </lineage>
</organism>
<dbReference type="InterPro" id="IPR048936">
    <property type="entry name" value="MvdD-like_ATPgrasp"/>
</dbReference>
<proteinExistence type="predicted"/>
<evidence type="ECO:0000313" key="3">
    <source>
        <dbReference type="Proteomes" id="UP001165136"/>
    </source>
</evidence>
<gene>
    <name evidence="2" type="ORF">Atai01_35100</name>
</gene>
<feature type="domain" description="MvdD-like pre-ATP grasp" evidence="1">
    <location>
        <begin position="3"/>
        <end position="116"/>
    </location>
</feature>
<dbReference type="Pfam" id="PF21068">
    <property type="entry name" value="ATPgraspMvdD"/>
    <property type="match status" value="1"/>
</dbReference>
<comment type="caution">
    <text evidence="2">The sequence shown here is derived from an EMBL/GenBank/DDBJ whole genome shotgun (WGS) entry which is preliminary data.</text>
</comment>
<keyword evidence="3" id="KW-1185">Reference proteome</keyword>
<name>A0A9W6VHW6_9PSEU</name>
<evidence type="ECO:0000259" key="1">
    <source>
        <dbReference type="Pfam" id="PF21068"/>
    </source>
</evidence>
<protein>
    <recommendedName>
        <fullName evidence="1">MvdD-like pre-ATP grasp domain-containing protein</fullName>
    </recommendedName>
</protein>
<evidence type="ECO:0000313" key="2">
    <source>
        <dbReference type="EMBL" id="GLY66891.1"/>
    </source>
</evidence>
<dbReference type="Gene3D" id="3.30.470.20">
    <property type="entry name" value="ATP-grasp fold, B domain"/>
    <property type="match status" value="1"/>
</dbReference>
<reference evidence="2" key="1">
    <citation type="submission" date="2023-03" db="EMBL/GenBank/DDBJ databases">
        <title>Amycolatopsis taiwanensis NBRC 103393.</title>
        <authorList>
            <person name="Ichikawa N."/>
            <person name="Sato H."/>
            <person name="Tonouchi N."/>
        </authorList>
    </citation>
    <scope>NUCLEOTIDE SEQUENCE</scope>
    <source>
        <strain evidence="2">NBRC 103393</strain>
    </source>
</reference>